<sequence>MAKTGMAATQVEVARRWLWGGRSSGLQCILSVRRPLPPAQGLTFDYEPTVMCKCGSKATRWIS</sequence>
<evidence type="ECO:0000313" key="1">
    <source>
        <dbReference type="EnsemblPlants" id="OMERI02G10970.1"/>
    </source>
</evidence>
<dbReference type="AlphaFoldDB" id="A0A0E0CIC8"/>
<proteinExistence type="predicted"/>
<protein>
    <submittedName>
        <fullName evidence="1">Uncharacterized protein</fullName>
    </submittedName>
</protein>
<name>A0A0E0CIC8_9ORYZ</name>
<dbReference type="HOGENOM" id="CLU_2889621_0_0_1"/>
<dbReference type="Gramene" id="OMERI02G10970.1">
    <property type="protein sequence ID" value="OMERI02G10970.1"/>
    <property type="gene ID" value="OMERI02G10970"/>
</dbReference>
<reference evidence="1" key="2">
    <citation type="submission" date="2018-05" db="EMBL/GenBank/DDBJ databases">
        <title>OmerRS3 (Oryza meridionalis Reference Sequence Version 3).</title>
        <authorList>
            <person name="Zhang J."/>
            <person name="Kudrna D."/>
            <person name="Lee S."/>
            <person name="Talag J."/>
            <person name="Welchert J."/>
            <person name="Wing R.A."/>
        </authorList>
    </citation>
    <scope>NUCLEOTIDE SEQUENCE [LARGE SCALE GENOMIC DNA]</scope>
    <source>
        <strain evidence="1">cv. OR44</strain>
    </source>
</reference>
<dbReference type="Proteomes" id="UP000008021">
    <property type="component" value="Chromosome 2"/>
</dbReference>
<organism evidence="1">
    <name type="scientific">Oryza meridionalis</name>
    <dbReference type="NCBI Taxonomy" id="40149"/>
    <lineage>
        <taxon>Eukaryota</taxon>
        <taxon>Viridiplantae</taxon>
        <taxon>Streptophyta</taxon>
        <taxon>Embryophyta</taxon>
        <taxon>Tracheophyta</taxon>
        <taxon>Spermatophyta</taxon>
        <taxon>Magnoliopsida</taxon>
        <taxon>Liliopsida</taxon>
        <taxon>Poales</taxon>
        <taxon>Poaceae</taxon>
        <taxon>BOP clade</taxon>
        <taxon>Oryzoideae</taxon>
        <taxon>Oryzeae</taxon>
        <taxon>Oryzinae</taxon>
        <taxon>Oryza</taxon>
    </lineage>
</organism>
<evidence type="ECO:0000313" key="2">
    <source>
        <dbReference type="Proteomes" id="UP000008021"/>
    </source>
</evidence>
<dbReference type="EnsemblPlants" id="OMERI02G10970.1">
    <property type="protein sequence ID" value="OMERI02G10970.1"/>
    <property type="gene ID" value="OMERI02G10970"/>
</dbReference>
<keyword evidence="2" id="KW-1185">Reference proteome</keyword>
<reference evidence="1" key="1">
    <citation type="submission" date="2015-04" db="UniProtKB">
        <authorList>
            <consortium name="EnsemblPlants"/>
        </authorList>
    </citation>
    <scope>IDENTIFICATION</scope>
</reference>
<accession>A0A0E0CIC8</accession>